<accession>A0A9X0A2W8</accession>
<name>A0A9X0A2W8_9CNID</name>
<keyword evidence="3" id="KW-1185">Reference proteome</keyword>
<evidence type="ECO:0000313" key="2">
    <source>
        <dbReference type="EMBL" id="KAJ7392463.1"/>
    </source>
</evidence>
<protein>
    <submittedName>
        <fullName evidence="2">Uncharacterized protein</fullName>
    </submittedName>
</protein>
<dbReference type="EMBL" id="MU825401">
    <property type="protein sequence ID" value="KAJ7392463.1"/>
    <property type="molecule type" value="Genomic_DNA"/>
</dbReference>
<dbReference type="AlphaFoldDB" id="A0A9X0A2W8"/>
<organism evidence="2 3">
    <name type="scientific">Desmophyllum pertusum</name>
    <dbReference type="NCBI Taxonomy" id="174260"/>
    <lineage>
        <taxon>Eukaryota</taxon>
        <taxon>Metazoa</taxon>
        <taxon>Cnidaria</taxon>
        <taxon>Anthozoa</taxon>
        <taxon>Hexacorallia</taxon>
        <taxon>Scleractinia</taxon>
        <taxon>Caryophylliina</taxon>
        <taxon>Caryophylliidae</taxon>
        <taxon>Desmophyllum</taxon>
    </lineage>
</organism>
<comment type="caution">
    <text evidence="2">The sequence shown here is derived from an EMBL/GenBank/DDBJ whole genome shotgun (WGS) entry which is preliminary data.</text>
</comment>
<reference evidence="2" key="1">
    <citation type="submission" date="2023-01" db="EMBL/GenBank/DDBJ databases">
        <title>Genome assembly of the deep-sea coral Lophelia pertusa.</title>
        <authorList>
            <person name="Herrera S."/>
            <person name="Cordes E."/>
        </authorList>
    </citation>
    <scope>NUCLEOTIDE SEQUENCE</scope>
    <source>
        <strain evidence="2">USNM1676648</strain>
        <tissue evidence="2">Polyp</tissue>
    </source>
</reference>
<gene>
    <name evidence="2" type="ORF">OS493_012128</name>
</gene>
<dbReference type="Pfam" id="PF09789">
    <property type="entry name" value="CC149"/>
    <property type="match status" value="1"/>
</dbReference>
<keyword evidence="1" id="KW-0175">Coiled coil</keyword>
<evidence type="ECO:0000256" key="1">
    <source>
        <dbReference type="SAM" id="Coils"/>
    </source>
</evidence>
<proteinExistence type="predicted"/>
<sequence length="110" mass="12616">MRLYPSYCVNHVGRTKALKKDFAELRQLYSDAQERYSDPARSTSQAKIIANNKIKDGTEDPRQDLISQLEKSQEKMMELERDKLAISDEKAEIAIEVCVLHVPVILLPIK</sequence>
<dbReference type="OrthoDB" id="5917629at2759"/>
<feature type="coiled-coil region" evidence="1">
    <location>
        <begin position="62"/>
        <end position="89"/>
    </location>
</feature>
<dbReference type="Proteomes" id="UP001163046">
    <property type="component" value="Unassembled WGS sequence"/>
</dbReference>
<evidence type="ECO:0000313" key="3">
    <source>
        <dbReference type="Proteomes" id="UP001163046"/>
    </source>
</evidence>
<dbReference type="InterPro" id="IPR019179">
    <property type="entry name" value="CC149"/>
</dbReference>